<accession>A0A0P6YDL0</accession>
<protein>
    <recommendedName>
        <fullName evidence="1">Beta-lactamase-related domain-containing protein</fullName>
    </recommendedName>
</protein>
<dbReference type="PANTHER" id="PTHR43283:SF7">
    <property type="entry name" value="BETA-LACTAMASE-RELATED DOMAIN-CONTAINING PROTEIN"/>
    <property type="match status" value="1"/>
</dbReference>
<dbReference type="Pfam" id="PF00144">
    <property type="entry name" value="Beta-lactamase"/>
    <property type="match status" value="1"/>
</dbReference>
<dbReference type="STRING" id="70996.SE18_08125"/>
<dbReference type="Proteomes" id="UP000050277">
    <property type="component" value="Unassembled WGS sequence"/>
</dbReference>
<evidence type="ECO:0000259" key="1">
    <source>
        <dbReference type="Pfam" id="PF00144"/>
    </source>
</evidence>
<dbReference type="InterPro" id="IPR012338">
    <property type="entry name" value="Beta-lactam/transpept-like"/>
</dbReference>
<evidence type="ECO:0000313" key="3">
    <source>
        <dbReference type="Proteomes" id="UP000050277"/>
    </source>
</evidence>
<gene>
    <name evidence="2" type="ORF">SE18_08125</name>
</gene>
<dbReference type="PATRIC" id="fig|70996.4.peg.858"/>
<dbReference type="InterPro" id="IPR050789">
    <property type="entry name" value="Diverse_Enzym_Activities"/>
</dbReference>
<proteinExistence type="predicted"/>
<dbReference type="EMBL" id="LGKP01000013">
    <property type="protein sequence ID" value="KPL90165.1"/>
    <property type="molecule type" value="Genomic_DNA"/>
</dbReference>
<comment type="caution">
    <text evidence="2">The sequence shown here is derived from an EMBL/GenBank/DDBJ whole genome shotgun (WGS) entry which is preliminary data.</text>
</comment>
<dbReference type="PANTHER" id="PTHR43283">
    <property type="entry name" value="BETA-LACTAMASE-RELATED"/>
    <property type="match status" value="1"/>
</dbReference>
<keyword evidence="3" id="KW-1185">Reference proteome</keyword>
<dbReference type="InterPro" id="IPR001466">
    <property type="entry name" value="Beta-lactam-related"/>
</dbReference>
<name>A0A0P6YDL0_9CHLR</name>
<dbReference type="AlphaFoldDB" id="A0A0P6YDL0"/>
<dbReference type="OrthoDB" id="9773047at2"/>
<organism evidence="2 3">
    <name type="scientific">Herpetosiphon geysericola</name>
    <dbReference type="NCBI Taxonomy" id="70996"/>
    <lineage>
        <taxon>Bacteria</taxon>
        <taxon>Bacillati</taxon>
        <taxon>Chloroflexota</taxon>
        <taxon>Chloroflexia</taxon>
        <taxon>Herpetosiphonales</taxon>
        <taxon>Herpetosiphonaceae</taxon>
        <taxon>Herpetosiphon</taxon>
    </lineage>
</organism>
<reference evidence="2 3" key="1">
    <citation type="submission" date="2015-07" db="EMBL/GenBank/DDBJ databases">
        <title>Whole genome sequence of Herpetosiphon geysericola DSM 7119.</title>
        <authorList>
            <person name="Hemp J."/>
            <person name="Ward L.M."/>
            <person name="Pace L.A."/>
            <person name="Fischer W.W."/>
        </authorList>
    </citation>
    <scope>NUCLEOTIDE SEQUENCE [LARGE SCALE GENOMIC DNA]</scope>
    <source>
        <strain evidence="2 3">DSM 7119</strain>
    </source>
</reference>
<feature type="domain" description="Beta-lactamase-related" evidence="1">
    <location>
        <begin position="40"/>
        <end position="300"/>
    </location>
</feature>
<dbReference type="Gene3D" id="3.40.710.10">
    <property type="entry name" value="DD-peptidase/beta-lactamase superfamily"/>
    <property type="match status" value="1"/>
</dbReference>
<evidence type="ECO:0000313" key="2">
    <source>
        <dbReference type="EMBL" id="KPL90165.1"/>
    </source>
</evidence>
<dbReference type="SUPFAM" id="SSF56601">
    <property type="entry name" value="beta-lactamase/transpeptidase-like"/>
    <property type="match status" value="1"/>
</dbReference>
<dbReference type="RefSeq" id="WP_054533934.1">
    <property type="nucleotide sequence ID" value="NZ_LGKP01000013.1"/>
</dbReference>
<sequence>MILHNEYRLPRTAPEQQGISSLGLLRFIEALDSQIHELHSVMLVRHGAVVAEAWWSPYAAERPHLLFSLSKSFTATAIGLAIDEGYFALNDSVIGFFPAETPLVVSDFLAAMQVKHLLTMATGHASDPWTAMNERADGNWIKAFLAYPIATAPGNQFVYNTGATYLLSAIIQTTTGMRLSDYLGPRLFAPLGIEQMHWQESPQGITLGGIGLSLTTEAVAKFGQLYLQKGLWNKQRILSAAWVEQATALQIANGDDPDSDWAQGYGYQFWRCRHGAYRGDGVFGQYCLVLPAQDAVLAITAGIDVFAMQQPLDLVWQLLLPIMGADSLAADPATHHGLTEKLASLHFPTVAGQASSPLAELVSGRSYDVGANRLGLERIRLHFNATGCHLICQTATSLETLACGYGVWQTGATALFQQAFFGHTPFVASGAWISETSFTMQLRLHETPFVYTLTLDFIDAELLIEIRVNTALDSLAPVLLTAQQA</sequence>